<feature type="transmembrane region" description="Helical" evidence="1">
    <location>
        <begin position="60"/>
        <end position="85"/>
    </location>
</feature>
<dbReference type="OrthoDB" id="9808460at2"/>
<dbReference type="PANTHER" id="PTHR39165">
    <property type="entry name" value="IG HYPOTHETICAL 17883"/>
    <property type="match status" value="1"/>
</dbReference>
<dbReference type="InterPro" id="IPR007403">
    <property type="entry name" value="DUF456"/>
</dbReference>
<evidence type="ECO:0000313" key="3">
    <source>
        <dbReference type="Proteomes" id="UP000192393"/>
    </source>
</evidence>
<dbReference type="Proteomes" id="UP000192393">
    <property type="component" value="Unassembled WGS sequence"/>
</dbReference>
<dbReference type="Pfam" id="PF04306">
    <property type="entry name" value="DUF456"/>
    <property type="match status" value="1"/>
</dbReference>
<reference evidence="2 3" key="1">
    <citation type="submission" date="2017-04" db="EMBL/GenBank/DDBJ databases">
        <authorList>
            <person name="Afonso C.L."/>
            <person name="Miller P.J."/>
            <person name="Scott M.A."/>
            <person name="Spackman E."/>
            <person name="Goraichik I."/>
            <person name="Dimitrov K.M."/>
            <person name="Suarez D.L."/>
            <person name="Swayne D.E."/>
        </authorList>
    </citation>
    <scope>NUCLEOTIDE SEQUENCE [LARGE SCALE GENOMIC DNA]</scope>
    <source>
        <strain evidence="2 3">CGMCC 1.12708</strain>
    </source>
</reference>
<dbReference type="PANTHER" id="PTHR39165:SF1">
    <property type="entry name" value="DUF456 DOMAIN-CONTAINING PROTEIN"/>
    <property type="match status" value="1"/>
</dbReference>
<evidence type="ECO:0008006" key="4">
    <source>
        <dbReference type="Google" id="ProtNLM"/>
    </source>
</evidence>
<sequence>MFKNSLKSIYIYVVEEIIIKSLFALAMLVGIVGAVLPVLPGSTLAFGSLLLAKILNYSEMSWWIVGIFGFFTILGVVLDYIIPIATTKKMGGSKYGIWGLIIGLIVGIVFSPFGLVSIIIAPFLGAFIGELIYDRDNYKRALKAALGSVLGYGLTTVYSLVLAIAIFGTFFFTDLFGLIKASI</sequence>
<name>A0A1W2BD44_9FLAO</name>
<feature type="transmembrane region" description="Helical" evidence="1">
    <location>
        <begin position="21"/>
        <end position="40"/>
    </location>
</feature>
<protein>
    <recommendedName>
        <fullName evidence="4">DUF456 domain-containing protein</fullName>
    </recommendedName>
</protein>
<keyword evidence="3" id="KW-1185">Reference proteome</keyword>
<gene>
    <name evidence="2" type="ORF">SAMN06296427_10677</name>
</gene>
<proteinExistence type="predicted"/>
<accession>A0A1W2BD44</accession>
<organism evidence="2 3">
    <name type="scientific">Moheibacter sediminis</name>
    <dbReference type="NCBI Taxonomy" id="1434700"/>
    <lineage>
        <taxon>Bacteria</taxon>
        <taxon>Pseudomonadati</taxon>
        <taxon>Bacteroidota</taxon>
        <taxon>Flavobacteriia</taxon>
        <taxon>Flavobacteriales</taxon>
        <taxon>Weeksellaceae</taxon>
        <taxon>Moheibacter</taxon>
    </lineage>
</organism>
<dbReference type="STRING" id="1434700.SAMN06296427_10677"/>
<keyword evidence="1" id="KW-1133">Transmembrane helix</keyword>
<dbReference type="EMBL" id="FWXS01000006">
    <property type="protein sequence ID" value="SMC70826.1"/>
    <property type="molecule type" value="Genomic_DNA"/>
</dbReference>
<evidence type="ECO:0000313" key="2">
    <source>
        <dbReference type="EMBL" id="SMC70826.1"/>
    </source>
</evidence>
<keyword evidence="1" id="KW-0472">Membrane</keyword>
<keyword evidence="1" id="KW-0812">Transmembrane</keyword>
<dbReference type="RefSeq" id="WP_143736443.1">
    <property type="nucleotide sequence ID" value="NZ_FWXS01000006.1"/>
</dbReference>
<dbReference type="AlphaFoldDB" id="A0A1W2BD44"/>
<evidence type="ECO:0000256" key="1">
    <source>
        <dbReference type="SAM" id="Phobius"/>
    </source>
</evidence>
<feature type="transmembrane region" description="Helical" evidence="1">
    <location>
        <begin position="97"/>
        <end position="129"/>
    </location>
</feature>
<feature type="transmembrane region" description="Helical" evidence="1">
    <location>
        <begin position="149"/>
        <end position="172"/>
    </location>
</feature>